<accession>A0A0M9U377</accession>
<keyword evidence="4" id="KW-1185">Reference proteome</keyword>
<dbReference type="EMBL" id="DF967975">
    <property type="protein sequence ID" value="GAP19513.1"/>
    <property type="molecule type" value="Genomic_DNA"/>
</dbReference>
<dbReference type="RefSeq" id="WP_062419786.1">
    <property type="nucleotide sequence ID" value="NZ_BBXZ01000180.1"/>
</dbReference>
<dbReference type="PANTHER" id="PTHR39193">
    <property type="entry name" value="5-DEOXY-GLUCURONATE ISOMERASE"/>
    <property type="match status" value="1"/>
</dbReference>
<dbReference type="PIRSF" id="PIRSF036628">
    <property type="entry name" value="IolB"/>
    <property type="match status" value="1"/>
</dbReference>
<dbReference type="NCBIfam" id="TIGR04378">
    <property type="entry name" value="myo_inos_iolB"/>
    <property type="match status" value="1"/>
</dbReference>
<dbReference type="EMBL" id="LGCM01000037">
    <property type="protein sequence ID" value="KPL81659.1"/>
    <property type="molecule type" value="Genomic_DNA"/>
</dbReference>
<gene>
    <name evidence="3" type="ORF">ADN01_10080</name>
    <name evidence="2" type="ORF">LSAC_03417</name>
</gene>
<dbReference type="Pfam" id="PF04962">
    <property type="entry name" value="KduI"/>
    <property type="match status" value="1"/>
</dbReference>
<name>A0A0M9U377_9CHLR</name>
<proteinExistence type="predicted"/>
<sequence>MGTSRSNLIIPPDFSQPEYIHITPASAGWEHLSFSARKMTAGQSWEWDTGENELALVLLGGTCAVQSNRGSWPVLGGRKSVFGGLPHTLFLPPQTRFTVQALSPDVDLAYGWCRAAQEFPARWVRPQDAAVEIRGGGNATRQINKMLPPGFPCSRLVVVEVYTPSGNWSSYPPHKHDEHRTAADGSLLEADLEEIYFYKFDRPEGFAYQRIYTPDRRLDEVMLAQDSHAVLSPEGYHPVVTAPGYPCYYLNMLAGSAQSLAASDDPDFTWVKDTWKEQDPRLPLVTLEMETA</sequence>
<reference evidence="3 4" key="2">
    <citation type="submission" date="2015-07" db="EMBL/GenBank/DDBJ databases">
        <title>Genome sequence of Levilinea saccharolytica DSM 16555.</title>
        <authorList>
            <person name="Hemp J."/>
            <person name="Ward L.M."/>
            <person name="Pace L.A."/>
            <person name="Fischer W.W."/>
        </authorList>
    </citation>
    <scope>NUCLEOTIDE SEQUENCE [LARGE SCALE GENOMIC DNA]</scope>
    <source>
        <strain evidence="3 4">KIBI-1</strain>
    </source>
</reference>
<evidence type="ECO:0000313" key="3">
    <source>
        <dbReference type="EMBL" id="KPL81659.1"/>
    </source>
</evidence>
<dbReference type="InterPro" id="IPR011051">
    <property type="entry name" value="RmlC_Cupin_sf"/>
</dbReference>
<dbReference type="GO" id="GO:0019310">
    <property type="term" value="P:inositol catabolic process"/>
    <property type="evidence" value="ECO:0007669"/>
    <property type="project" value="InterPro"/>
</dbReference>
<dbReference type="PATRIC" id="fig|229921.5.peg.1359"/>
<keyword evidence="1 2" id="KW-0413">Isomerase</keyword>
<dbReference type="OrthoDB" id="9799936at2"/>
<evidence type="ECO:0000313" key="4">
    <source>
        <dbReference type="Proteomes" id="UP000050501"/>
    </source>
</evidence>
<dbReference type="InterPro" id="IPR024203">
    <property type="entry name" value="Deoxy-glucuronate_isom_IolB"/>
</dbReference>
<dbReference type="AlphaFoldDB" id="A0A0M9U377"/>
<reference evidence="2" key="1">
    <citation type="journal article" date="2015" name="Genome Announc.">
        <title>Draft Genome Sequences of Anaerolinea thermolimosa IMO-1, Bellilinea caldifistulae GOMI-1, Leptolinea tardivitalis YMTK-2, Levilinea saccharolytica KIBI-1, Longilinea arvoryzae KOME-1, Previously Described as Members of the Class Anaerolineae (Chloroflexi).</title>
        <authorList>
            <person name="Matsuura N."/>
            <person name="Tourlousse M.D."/>
            <person name="Ohashi A."/>
            <person name="Hugenholtz P."/>
            <person name="Sekiguchi Y."/>
        </authorList>
    </citation>
    <scope>NUCLEOTIDE SEQUENCE</scope>
    <source>
        <strain evidence="2">KIBI-1</strain>
    </source>
</reference>
<dbReference type="STRING" id="229921.ADN01_10080"/>
<evidence type="ECO:0000256" key="1">
    <source>
        <dbReference type="ARBA" id="ARBA00023235"/>
    </source>
</evidence>
<dbReference type="GO" id="GO:0008880">
    <property type="term" value="F:glucuronate isomerase activity"/>
    <property type="evidence" value="ECO:0007669"/>
    <property type="project" value="InterPro"/>
</dbReference>
<dbReference type="InterPro" id="IPR021120">
    <property type="entry name" value="KduI/IolB_isomerase"/>
</dbReference>
<dbReference type="SUPFAM" id="SSF51182">
    <property type="entry name" value="RmlC-like cupins"/>
    <property type="match status" value="1"/>
</dbReference>
<dbReference type="InterPro" id="IPR014710">
    <property type="entry name" value="RmlC-like_jellyroll"/>
</dbReference>
<dbReference type="Gene3D" id="2.60.120.10">
    <property type="entry name" value="Jelly Rolls"/>
    <property type="match status" value="2"/>
</dbReference>
<organism evidence="2">
    <name type="scientific">Levilinea saccharolytica</name>
    <dbReference type="NCBI Taxonomy" id="229921"/>
    <lineage>
        <taxon>Bacteria</taxon>
        <taxon>Bacillati</taxon>
        <taxon>Chloroflexota</taxon>
        <taxon>Anaerolineae</taxon>
        <taxon>Anaerolineales</taxon>
        <taxon>Anaerolineaceae</taxon>
        <taxon>Levilinea</taxon>
    </lineage>
</organism>
<protein>
    <submittedName>
        <fullName evidence="2">5-deoxyglucuronate isomerase</fullName>
    </submittedName>
    <submittedName>
        <fullName evidence="3">Myo-inositol catabolism protein LolB</fullName>
    </submittedName>
</protein>
<dbReference type="PANTHER" id="PTHR39193:SF1">
    <property type="entry name" value="5-DEOXY-GLUCURONATE ISOMERASE"/>
    <property type="match status" value="1"/>
</dbReference>
<evidence type="ECO:0000313" key="2">
    <source>
        <dbReference type="EMBL" id="GAP19513.1"/>
    </source>
</evidence>
<dbReference type="Proteomes" id="UP000050501">
    <property type="component" value="Unassembled WGS sequence"/>
</dbReference>